<reference evidence="1" key="2">
    <citation type="journal article" date="2020" name="Nat. Commun.">
        <title>Large-scale genome sequencing of mycorrhizal fungi provides insights into the early evolution of symbiotic traits.</title>
        <authorList>
            <person name="Miyauchi S."/>
            <person name="Kiss E."/>
            <person name="Kuo A."/>
            <person name="Drula E."/>
            <person name="Kohler A."/>
            <person name="Sanchez-Garcia M."/>
            <person name="Morin E."/>
            <person name="Andreopoulos B."/>
            <person name="Barry K.W."/>
            <person name="Bonito G."/>
            <person name="Buee M."/>
            <person name="Carver A."/>
            <person name="Chen C."/>
            <person name="Cichocki N."/>
            <person name="Clum A."/>
            <person name="Culley D."/>
            <person name="Crous P.W."/>
            <person name="Fauchery L."/>
            <person name="Girlanda M."/>
            <person name="Hayes R.D."/>
            <person name="Keri Z."/>
            <person name="LaButti K."/>
            <person name="Lipzen A."/>
            <person name="Lombard V."/>
            <person name="Magnuson J."/>
            <person name="Maillard F."/>
            <person name="Murat C."/>
            <person name="Nolan M."/>
            <person name="Ohm R.A."/>
            <person name="Pangilinan J."/>
            <person name="Pereira M.F."/>
            <person name="Perotto S."/>
            <person name="Peter M."/>
            <person name="Pfister S."/>
            <person name="Riley R."/>
            <person name="Sitrit Y."/>
            <person name="Stielow J.B."/>
            <person name="Szollosi G."/>
            <person name="Zifcakova L."/>
            <person name="Stursova M."/>
            <person name="Spatafora J.W."/>
            <person name="Tedersoo L."/>
            <person name="Vaario L.M."/>
            <person name="Yamada A."/>
            <person name="Yan M."/>
            <person name="Wang P."/>
            <person name="Xu J."/>
            <person name="Bruns T."/>
            <person name="Baldrian P."/>
            <person name="Vilgalys R."/>
            <person name="Dunand C."/>
            <person name="Henrissat B."/>
            <person name="Grigoriev I.V."/>
            <person name="Hibbett D."/>
            <person name="Nagy L.G."/>
            <person name="Martin F.M."/>
        </authorList>
    </citation>
    <scope>NUCLEOTIDE SEQUENCE</scope>
    <source>
        <strain evidence="1">P2</strain>
    </source>
</reference>
<keyword evidence="2" id="KW-1185">Reference proteome</keyword>
<proteinExistence type="predicted"/>
<protein>
    <submittedName>
        <fullName evidence="1">Uncharacterized protein</fullName>
    </submittedName>
</protein>
<accession>A0ACB6ZDD4</accession>
<name>A0ACB6ZDD4_THEGA</name>
<comment type="caution">
    <text evidence="1">The sequence shown here is derived from an EMBL/GenBank/DDBJ whole genome shotgun (WGS) entry which is preliminary data.</text>
</comment>
<dbReference type="EMBL" id="MU118027">
    <property type="protein sequence ID" value="KAF9647740.1"/>
    <property type="molecule type" value="Genomic_DNA"/>
</dbReference>
<evidence type="ECO:0000313" key="2">
    <source>
        <dbReference type="Proteomes" id="UP000886501"/>
    </source>
</evidence>
<organism evidence="1 2">
    <name type="scientific">Thelephora ganbajun</name>
    <name type="common">Ganba fungus</name>
    <dbReference type="NCBI Taxonomy" id="370292"/>
    <lineage>
        <taxon>Eukaryota</taxon>
        <taxon>Fungi</taxon>
        <taxon>Dikarya</taxon>
        <taxon>Basidiomycota</taxon>
        <taxon>Agaricomycotina</taxon>
        <taxon>Agaricomycetes</taxon>
        <taxon>Thelephorales</taxon>
        <taxon>Thelephoraceae</taxon>
        <taxon>Thelephora</taxon>
    </lineage>
</organism>
<sequence>MRKSYLFVLSFGVFAPGALAGFAECQSSWEWASNSKQQNPCEVAGALDAACWGFAEVVVPPLPPGANYITPQANSSTLECDCNAVMFSLYMGCTACQNVSTQPWSYWQKYCPHVYVSEYPQSIPPSTAIPNWAYVNYMLGDRFDTVAAKAAGDKPERLTPGPSTVLLPGSSTGSGSPSSTSVVESQQNNRPKTSGTPTGSIPTSPSSTATGFNQQKYSNVAAIVGGAIGGLGFLVMVGVGVWYFLRIRKTSRGEVGRDHPDYPRYPGGAFMSERNIQPPLLRLYVSSSSCDPTYFLTDLDRTRLTRQPSLTKLTM</sequence>
<reference evidence="1" key="1">
    <citation type="submission" date="2019-10" db="EMBL/GenBank/DDBJ databases">
        <authorList>
            <consortium name="DOE Joint Genome Institute"/>
            <person name="Kuo A."/>
            <person name="Miyauchi S."/>
            <person name="Kiss E."/>
            <person name="Drula E."/>
            <person name="Kohler A."/>
            <person name="Sanchez-Garcia M."/>
            <person name="Andreopoulos B."/>
            <person name="Barry K.W."/>
            <person name="Bonito G."/>
            <person name="Buee M."/>
            <person name="Carver A."/>
            <person name="Chen C."/>
            <person name="Cichocki N."/>
            <person name="Clum A."/>
            <person name="Culley D."/>
            <person name="Crous P.W."/>
            <person name="Fauchery L."/>
            <person name="Girlanda M."/>
            <person name="Hayes R."/>
            <person name="Keri Z."/>
            <person name="Labutti K."/>
            <person name="Lipzen A."/>
            <person name="Lombard V."/>
            <person name="Magnuson J."/>
            <person name="Maillard F."/>
            <person name="Morin E."/>
            <person name="Murat C."/>
            <person name="Nolan M."/>
            <person name="Ohm R."/>
            <person name="Pangilinan J."/>
            <person name="Pereira M."/>
            <person name="Perotto S."/>
            <person name="Peter M."/>
            <person name="Riley R."/>
            <person name="Sitrit Y."/>
            <person name="Stielow B."/>
            <person name="Szollosi G."/>
            <person name="Zifcakova L."/>
            <person name="Stursova M."/>
            <person name="Spatafora J.W."/>
            <person name="Tedersoo L."/>
            <person name="Vaario L.-M."/>
            <person name="Yamada A."/>
            <person name="Yan M."/>
            <person name="Wang P."/>
            <person name="Xu J."/>
            <person name="Bruns T."/>
            <person name="Baldrian P."/>
            <person name="Vilgalys R."/>
            <person name="Henrissat B."/>
            <person name="Grigoriev I.V."/>
            <person name="Hibbett D."/>
            <person name="Nagy L.G."/>
            <person name="Martin F.M."/>
        </authorList>
    </citation>
    <scope>NUCLEOTIDE SEQUENCE</scope>
    <source>
        <strain evidence="1">P2</strain>
    </source>
</reference>
<dbReference type="Proteomes" id="UP000886501">
    <property type="component" value="Unassembled WGS sequence"/>
</dbReference>
<gene>
    <name evidence="1" type="ORF">BDM02DRAFT_2524210</name>
</gene>
<evidence type="ECO:0000313" key="1">
    <source>
        <dbReference type="EMBL" id="KAF9647740.1"/>
    </source>
</evidence>